<feature type="domain" description="HTH lysR-type" evidence="5">
    <location>
        <begin position="1"/>
        <end position="58"/>
    </location>
</feature>
<dbReference type="InterPro" id="IPR036390">
    <property type="entry name" value="WH_DNA-bd_sf"/>
</dbReference>
<dbReference type="SUPFAM" id="SSF46785">
    <property type="entry name" value="Winged helix' DNA-binding domain"/>
    <property type="match status" value="1"/>
</dbReference>
<keyword evidence="2" id="KW-0805">Transcription regulation</keyword>
<evidence type="ECO:0000259" key="5">
    <source>
        <dbReference type="PROSITE" id="PS50931"/>
    </source>
</evidence>
<dbReference type="Pfam" id="PF03466">
    <property type="entry name" value="LysR_substrate"/>
    <property type="match status" value="1"/>
</dbReference>
<organism evidence="6 7">
    <name type="scientific">Melghirimyces algeriensis</name>
    <dbReference type="NCBI Taxonomy" id="910412"/>
    <lineage>
        <taxon>Bacteria</taxon>
        <taxon>Bacillati</taxon>
        <taxon>Bacillota</taxon>
        <taxon>Bacilli</taxon>
        <taxon>Bacillales</taxon>
        <taxon>Thermoactinomycetaceae</taxon>
        <taxon>Melghirimyces</taxon>
    </lineage>
</organism>
<dbReference type="GO" id="GO:0003700">
    <property type="term" value="F:DNA-binding transcription factor activity"/>
    <property type="evidence" value="ECO:0007669"/>
    <property type="project" value="InterPro"/>
</dbReference>
<dbReference type="GO" id="GO:0003677">
    <property type="term" value="F:DNA binding"/>
    <property type="evidence" value="ECO:0007669"/>
    <property type="project" value="UniProtKB-KW"/>
</dbReference>
<keyword evidence="7" id="KW-1185">Reference proteome</keyword>
<evidence type="ECO:0000256" key="4">
    <source>
        <dbReference type="ARBA" id="ARBA00023163"/>
    </source>
</evidence>
<dbReference type="EMBL" id="FXTI01000001">
    <property type="protein sequence ID" value="SMO41013.1"/>
    <property type="molecule type" value="Genomic_DNA"/>
</dbReference>
<proteinExistence type="inferred from homology"/>
<accession>A0A521B1N1</accession>
<dbReference type="Gene3D" id="1.10.10.10">
    <property type="entry name" value="Winged helix-like DNA-binding domain superfamily/Winged helix DNA-binding domain"/>
    <property type="match status" value="1"/>
</dbReference>
<dbReference type="PRINTS" id="PR00039">
    <property type="entry name" value="HTHLYSR"/>
</dbReference>
<dbReference type="CDD" id="cd05466">
    <property type="entry name" value="PBP2_LTTR_substrate"/>
    <property type="match status" value="1"/>
</dbReference>
<evidence type="ECO:0000256" key="1">
    <source>
        <dbReference type="ARBA" id="ARBA00009437"/>
    </source>
</evidence>
<keyword evidence="4" id="KW-0804">Transcription</keyword>
<dbReference type="InterPro" id="IPR005119">
    <property type="entry name" value="LysR_subst-bd"/>
</dbReference>
<sequence length="285" mass="32371">MNIEYWYHFMETARQKSILKASAKLQMTHPALSKQIRALEQYYGVTLFRRSSTGVQLTEAGNCLFQRLEVLIAEHEMLRTDLQKYAATDPKPITLGTLPSIAMFHLPAKVLRLQANGFRMKVVVRHTTKELVELLQNDILHAVLIEKTPLHKSVWTTELFREVYYAILPTDHPLSCQSELSKKEMVQEPLVVHPNACVIRKTIVRQFERSGLVPQIGKEIDFGESILAYVAAGAGITIMPLSSTAEQVTDPRLKVIPLIDFDAERVIILATRSSLEGKHLLRYLK</sequence>
<dbReference type="SUPFAM" id="SSF53850">
    <property type="entry name" value="Periplasmic binding protein-like II"/>
    <property type="match status" value="1"/>
</dbReference>
<dbReference type="InterPro" id="IPR050950">
    <property type="entry name" value="HTH-type_LysR_regulators"/>
</dbReference>
<dbReference type="RefSeq" id="WP_142504155.1">
    <property type="nucleotide sequence ID" value="NZ_FXTI01000001.1"/>
</dbReference>
<evidence type="ECO:0000313" key="6">
    <source>
        <dbReference type="EMBL" id="SMO41013.1"/>
    </source>
</evidence>
<name>A0A521B1N1_9BACL</name>
<keyword evidence="3 6" id="KW-0238">DNA-binding</keyword>
<dbReference type="Pfam" id="PF00126">
    <property type="entry name" value="HTH_1"/>
    <property type="match status" value="1"/>
</dbReference>
<dbReference type="Proteomes" id="UP000315636">
    <property type="component" value="Unassembled WGS sequence"/>
</dbReference>
<dbReference type="InterPro" id="IPR000847">
    <property type="entry name" value="LysR_HTH_N"/>
</dbReference>
<protein>
    <submittedName>
        <fullName evidence="6">DNA-binding transcriptional regulator, LysR family</fullName>
    </submittedName>
</protein>
<evidence type="ECO:0000256" key="3">
    <source>
        <dbReference type="ARBA" id="ARBA00023125"/>
    </source>
</evidence>
<dbReference type="PANTHER" id="PTHR30419">
    <property type="entry name" value="HTH-TYPE TRANSCRIPTIONAL REGULATOR YBHD"/>
    <property type="match status" value="1"/>
</dbReference>
<dbReference type="InterPro" id="IPR036388">
    <property type="entry name" value="WH-like_DNA-bd_sf"/>
</dbReference>
<comment type="similarity">
    <text evidence="1">Belongs to the LysR transcriptional regulatory family.</text>
</comment>
<evidence type="ECO:0000256" key="2">
    <source>
        <dbReference type="ARBA" id="ARBA00023015"/>
    </source>
</evidence>
<gene>
    <name evidence="6" type="ORF">SAMN06264849_101482</name>
</gene>
<dbReference type="GO" id="GO:0005829">
    <property type="term" value="C:cytosol"/>
    <property type="evidence" value="ECO:0007669"/>
    <property type="project" value="TreeGrafter"/>
</dbReference>
<reference evidence="6 7" key="1">
    <citation type="submission" date="2017-05" db="EMBL/GenBank/DDBJ databases">
        <authorList>
            <person name="Varghese N."/>
            <person name="Submissions S."/>
        </authorList>
    </citation>
    <scope>NUCLEOTIDE SEQUENCE [LARGE SCALE GENOMIC DNA]</scope>
    <source>
        <strain evidence="6 7">DSM 45474</strain>
    </source>
</reference>
<dbReference type="AlphaFoldDB" id="A0A521B1N1"/>
<dbReference type="Gene3D" id="3.40.190.10">
    <property type="entry name" value="Periplasmic binding protein-like II"/>
    <property type="match status" value="2"/>
</dbReference>
<evidence type="ECO:0000313" key="7">
    <source>
        <dbReference type="Proteomes" id="UP000315636"/>
    </source>
</evidence>
<dbReference type="PROSITE" id="PS50931">
    <property type="entry name" value="HTH_LYSR"/>
    <property type="match status" value="1"/>
</dbReference>
<dbReference type="OrthoDB" id="9803735at2"/>